<feature type="chain" id="PRO_5002273306" description="DUF834 domain-containing protein" evidence="1">
    <location>
        <begin position="17"/>
        <end position="80"/>
    </location>
</feature>
<reference evidence="2" key="1">
    <citation type="journal article" date="2009" name="Rice">
        <title>De Novo Next Generation Sequencing of Plant Genomes.</title>
        <authorList>
            <person name="Rounsley S."/>
            <person name="Marri P.R."/>
            <person name="Yu Y."/>
            <person name="He R."/>
            <person name="Sisneros N."/>
            <person name="Goicoechea J.L."/>
            <person name="Lee S.J."/>
            <person name="Angelova A."/>
            <person name="Kudrna D."/>
            <person name="Luo M."/>
            <person name="Affourtit J."/>
            <person name="Desany B."/>
            <person name="Knight J."/>
            <person name="Niazi F."/>
            <person name="Egholm M."/>
            <person name="Wing R.A."/>
        </authorList>
    </citation>
    <scope>NUCLEOTIDE SEQUENCE [LARGE SCALE GENOMIC DNA]</scope>
    <source>
        <strain evidence="2">cv. IRGC 105608</strain>
    </source>
</reference>
<dbReference type="EnsemblPlants" id="OBART10G11450.1">
    <property type="protein sequence ID" value="OBART10G11450.1"/>
    <property type="gene ID" value="OBART10G11450"/>
</dbReference>
<evidence type="ECO:0008006" key="4">
    <source>
        <dbReference type="Google" id="ProtNLM"/>
    </source>
</evidence>
<keyword evidence="1" id="KW-0732">Signal</keyword>
<dbReference type="HOGENOM" id="CLU_2593547_0_0_1"/>
<evidence type="ECO:0000313" key="3">
    <source>
        <dbReference type="Proteomes" id="UP000026960"/>
    </source>
</evidence>
<accession>A0A0D3HE43</accession>
<keyword evidence="3" id="KW-1185">Reference proteome</keyword>
<dbReference type="PaxDb" id="65489-OBART10G11450.1"/>
<proteinExistence type="predicted"/>
<sequence length="80" mass="8366">MLTTCWCLAAVPPLLAWWSNCVGDANAAITGEAATGNGVALADGDGEAAAREERGEQVVLIPVKMTTLLHLEKETGEQQT</sequence>
<reference evidence="2" key="2">
    <citation type="submission" date="2015-03" db="UniProtKB">
        <authorList>
            <consortium name="EnsemblPlants"/>
        </authorList>
    </citation>
    <scope>IDENTIFICATION</scope>
</reference>
<evidence type="ECO:0000313" key="2">
    <source>
        <dbReference type="EnsemblPlants" id="OBART10G11450.1"/>
    </source>
</evidence>
<dbReference type="Gramene" id="OBART10G11450.1">
    <property type="protein sequence ID" value="OBART10G11450.1"/>
    <property type="gene ID" value="OBART10G11450"/>
</dbReference>
<name>A0A0D3HE43_9ORYZ</name>
<evidence type="ECO:0000256" key="1">
    <source>
        <dbReference type="SAM" id="SignalP"/>
    </source>
</evidence>
<dbReference type="AlphaFoldDB" id="A0A0D3HE43"/>
<organism evidence="2">
    <name type="scientific">Oryza barthii</name>
    <dbReference type="NCBI Taxonomy" id="65489"/>
    <lineage>
        <taxon>Eukaryota</taxon>
        <taxon>Viridiplantae</taxon>
        <taxon>Streptophyta</taxon>
        <taxon>Embryophyta</taxon>
        <taxon>Tracheophyta</taxon>
        <taxon>Spermatophyta</taxon>
        <taxon>Magnoliopsida</taxon>
        <taxon>Liliopsida</taxon>
        <taxon>Poales</taxon>
        <taxon>Poaceae</taxon>
        <taxon>BOP clade</taxon>
        <taxon>Oryzoideae</taxon>
        <taxon>Oryzeae</taxon>
        <taxon>Oryzinae</taxon>
        <taxon>Oryza</taxon>
    </lineage>
</organism>
<protein>
    <recommendedName>
        <fullName evidence="4">DUF834 domain-containing protein</fullName>
    </recommendedName>
</protein>
<dbReference type="Proteomes" id="UP000026960">
    <property type="component" value="Chromosome 10"/>
</dbReference>
<feature type="signal peptide" evidence="1">
    <location>
        <begin position="1"/>
        <end position="16"/>
    </location>
</feature>